<dbReference type="EMBL" id="CP162607">
    <property type="protein sequence ID" value="XDK39170.1"/>
    <property type="molecule type" value="Genomic_DNA"/>
</dbReference>
<dbReference type="PANTHER" id="PTHR22946:SF9">
    <property type="entry name" value="POLYKETIDE TRANSFERASE AF380"/>
    <property type="match status" value="1"/>
</dbReference>
<name>A0AB39I934_9PSED</name>
<dbReference type="RefSeq" id="WP_045183177.1">
    <property type="nucleotide sequence ID" value="NZ_CP162607.1"/>
</dbReference>
<evidence type="ECO:0000313" key="3">
    <source>
        <dbReference type="EMBL" id="XDK39170.1"/>
    </source>
</evidence>
<evidence type="ECO:0000256" key="1">
    <source>
        <dbReference type="ARBA" id="ARBA00022801"/>
    </source>
</evidence>
<dbReference type="InterPro" id="IPR000383">
    <property type="entry name" value="Xaa-Pro-like_dom"/>
</dbReference>
<gene>
    <name evidence="3" type="ORF">AB4Y39_11005</name>
</gene>
<keyword evidence="1 3" id="KW-0378">Hydrolase</keyword>
<sequence>MDYRYTRQDLTIAVNGIRLAGWFYRPDTPQPSALVVMSPGFAAVKEQYLDRFAESFAAAGLAVVVYDQRNFGASGGDLRGDIDPHQQIEDMREVITWASAQAEIDPQRIGVWGSSYSGGHAICLGALDKRVRCVVAQVPTISGHQSFLRRAGEQIHAVRDAFQRDRAARYRGEPAIYRRVIAEAGEAGIYPGDDAQAFYGAARTLAQGWENRVTLRSSERASEYEPGMLIERLSPTPLLMLVAERDTVTPADLALAAYTRAGEPKRLCLLPDGHFDPYTRHAQQAISVARDWFVQHLQVQ</sequence>
<dbReference type="Gene3D" id="3.40.50.1820">
    <property type="entry name" value="alpha/beta hydrolase"/>
    <property type="match status" value="1"/>
</dbReference>
<dbReference type="PANTHER" id="PTHR22946">
    <property type="entry name" value="DIENELACTONE HYDROLASE DOMAIN-CONTAINING PROTEIN-RELATED"/>
    <property type="match status" value="1"/>
</dbReference>
<evidence type="ECO:0000259" key="2">
    <source>
        <dbReference type="Pfam" id="PF02129"/>
    </source>
</evidence>
<accession>A0AB39I934</accession>
<protein>
    <submittedName>
        <fullName evidence="3">Alpha/beta hydrolase</fullName>
    </submittedName>
</protein>
<organism evidence="3">
    <name type="scientific">Pseudomonas sp. Hg7Tf</name>
    <dbReference type="NCBI Taxonomy" id="3236988"/>
    <lineage>
        <taxon>Bacteria</taxon>
        <taxon>Pseudomonadati</taxon>
        <taxon>Pseudomonadota</taxon>
        <taxon>Gammaproteobacteria</taxon>
        <taxon>Pseudomonadales</taxon>
        <taxon>Pseudomonadaceae</taxon>
        <taxon>Pseudomonas</taxon>
    </lineage>
</organism>
<feature type="domain" description="Xaa-Pro dipeptidyl-peptidase-like" evidence="2">
    <location>
        <begin position="16"/>
        <end position="153"/>
    </location>
</feature>
<dbReference type="Gene3D" id="1.10.10.800">
    <property type="match status" value="1"/>
</dbReference>
<reference evidence="3" key="1">
    <citation type="submission" date="2024-07" db="EMBL/GenBank/DDBJ databases">
        <title>Identification and characteristics of a novel species of coltsfoot's symbiotic bacteria.</title>
        <authorList>
            <person name="Juszczyk A."/>
            <person name="Jasielczuk I."/>
            <person name="Gurgul A."/>
            <person name="Rogala M."/>
            <person name="Kowalczyk A."/>
            <person name="Szmatola T."/>
            <person name="Kosecka-Strojek M."/>
            <person name="Arent Z."/>
            <person name="Latowski D."/>
        </authorList>
    </citation>
    <scope>NUCLEOTIDE SEQUENCE</scope>
    <source>
        <strain evidence="3">Hg7Tf</strain>
    </source>
</reference>
<dbReference type="InterPro" id="IPR029058">
    <property type="entry name" value="AB_hydrolase_fold"/>
</dbReference>
<dbReference type="InterPro" id="IPR050261">
    <property type="entry name" value="FrsA_esterase"/>
</dbReference>
<dbReference type="Pfam" id="PF02129">
    <property type="entry name" value="Peptidase_S15"/>
    <property type="match status" value="1"/>
</dbReference>
<dbReference type="AlphaFoldDB" id="A0AB39I934"/>
<dbReference type="SUPFAM" id="SSF53474">
    <property type="entry name" value="alpha/beta-Hydrolases"/>
    <property type="match status" value="1"/>
</dbReference>
<dbReference type="GO" id="GO:0052689">
    <property type="term" value="F:carboxylic ester hydrolase activity"/>
    <property type="evidence" value="ECO:0007669"/>
    <property type="project" value="UniProtKB-ARBA"/>
</dbReference>
<proteinExistence type="predicted"/>